<dbReference type="KEGG" id="dco:SAMEA4475696_2257"/>
<dbReference type="EMBL" id="LT906453">
    <property type="protein sequence ID" value="SNV25489.1"/>
    <property type="molecule type" value="Genomic_DNA"/>
</dbReference>
<accession>A0A239VUG8</accession>
<protein>
    <submittedName>
        <fullName evidence="1">Uncharacterized protein</fullName>
    </submittedName>
</protein>
<evidence type="ECO:0000313" key="2">
    <source>
        <dbReference type="Proteomes" id="UP000242637"/>
    </source>
</evidence>
<keyword evidence="2" id="KW-1185">Reference proteome</keyword>
<gene>
    <name evidence="1" type="ORF">SAMEA4475696_02257</name>
</gene>
<organism evidence="1 2">
    <name type="scientific">Dermatophilus congolensis</name>
    <dbReference type="NCBI Taxonomy" id="1863"/>
    <lineage>
        <taxon>Bacteria</taxon>
        <taxon>Bacillati</taxon>
        <taxon>Actinomycetota</taxon>
        <taxon>Actinomycetes</taxon>
        <taxon>Micrococcales</taxon>
        <taxon>Dermatophilaceae</taxon>
        <taxon>Dermatophilus</taxon>
    </lineage>
</organism>
<dbReference type="Proteomes" id="UP000242637">
    <property type="component" value="Chromosome 1"/>
</dbReference>
<name>A0A239VUG8_9MICO</name>
<evidence type="ECO:0000313" key="1">
    <source>
        <dbReference type="EMBL" id="SNV25489.1"/>
    </source>
</evidence>
<dbReference type="AlphaFoldDB" id="A0A239VUG8"/>
<sequence length="43" mass="4376">MLGVAWRAATVAMAVIADGGLCVELVLMSVWSGCLDLGGRVLA</sequence>
<reference evidence="1 2" key="1">
    <citation type="submission" date="2017-06" db="EMBL/GenBank/DDBJ databases">
        <authorList>
            <consortium name="Pathogen Informatics"/>
        </authorList>
    </citation>
    <scope>NUCLEOTIDE SEQUENCE [LARGE SCALE GENOMIC DNA]</scope>
    <source>
        <strain evidence="1 2">NCTC13039</strain>
    </source>
</reference>
<proteinExistence type="predicted"/>